<protein>
    <submittedName>
        <fullName evidence="1">Uncharacterized protein</fullName>
    </submittedName>
</protein>
<evidence type="ECO:0000313" key="2">
    <source>
        <dbReference type="Proteomes" id="UP000032214"/>
    </source>
</evidence>
<dbReference type="STRING" id="1306947.J120_03630"/>
<reference evidence="1 2" key="1">
    <citation type="journal article" date="2013" name="Proc. Natl. Acad. Sci. U.S.A.">
        <title>Candidate phylum TM6 genome recovered from a hospital sink biofilm provides genomic insights into this uncultivated phylum.</title>
        <authorList>
            <person name="McLean J.S."/>
            <person name="Lombardo M.J."/>
            <person name="Badger J.H."/>
            <person name="Edlund A."/>
            <person name="Novotny M."/>
            <person name="Yee-Greenbaum J."/>
            <person name="Vyahhi N."/>
            <person name="Hall A.P."/>
            <person name="Yang Y."/>
            <person name="Dupont C.L."/>
            <person name="Ziegler M.G."/>
            <person name="Chitsaz H."/>
            <person name="Allen A.E."/>
            <person name="Yooseph S."/>
            <person name="Tesler G."/>
            <person name="Pevzner P.A."/>
            <person name="Friedman R.M."/>
            <person name="Nealson K.H."/>
            <person name="Venter J.C."/>
            <person name="Lasken R.S."/>
        </authorList>
    </citation>
    <scope>NUCLEOTIDE SEQUENCE [LARGE SCALE GENOMIC DNA]</scope>
    <source>
        <strain evidence="1 2">TM6SC1</strain>
    </source>
</reference>
<accession>A0A0D2JDG5</accession>
<dbReference type="EMBL" id="ARQD01000003">
    <property type="protein sequence ID" value="KIX85016.1"/>
    <property type="molecule type" value="Genomic_DNA"/>
</dbReference>
<name>A0A0D2JDG5_9BACT</name>
<gene>
    <name evidence="1" type="ORF">J120_03630</name>
</gene>
<sequence>MKLYHALYTLACIYHTACAMDTYKESLWLRLTFNQLRHAQEKYLNNNNHIPRVIIIDEEVQGEEREEFKWIRDYWTEKVRNLTRNHVTHINKKLKPLIQSNVDITALLWDMIDMTKCLTTRDQIQPLSTLFNSLIRNGVKIFELKHEHETLIEHVLRIKHWALVNLLAELQN</sequence>
<comment type="caution">
    <text evidence="1">The sequence shown here is derived from an EMBL/GenBank/DDBJ whole genome shotgun (WGS) entry which is preliminary data.</text>
</comment>
<keyword evidence="2" id="KW-1185">Reference proteome</keyword>
<dbReference type="Proteomes" id="UP000032214">
    <property type="component" value="Unassembled WGS sequence"/>
</dbReference>
<dbReference type="AlphaFoldDB" id="A0A0D2JDG5"/>
<evidence type="ECO:0000313" key="1">
    <source>
        <dbReference type="EMBL" id="KIX85016.1"/>
    </source>
</evidence>
<proteinExistence type="predicted"/>
<organism evidence="1 2">
    <name type="scientific">candidate division TM6 bacterium JCVI TM6SC1</name>
    <dbReference type="NCBI Taxonomy" id="1306947"/>
    <lineage>
        <taxon>Bacteria</taxon>
        <taxon>Candidatus Babelota</taxon>
        <taxon>Vermiphilus</taxon>
    </lineage>
</organism>